<keyword evidence="2" id="KW-1185">Reference proteome</keyword>
<accession>A0A177L0A0</accession>
<name>A0A177L0A0_9BACI</name>
<comment type="caution">
    <text evidence="1">The sequence shown here is derived from an EMBL/GenBank/DDBJ whole genome shotgun (WGS) entry which is preliminary data.</text>
</comment>
<dbReference type="Proteomes" id="UP000076935">
    <property type="component" value="Unassembled WGS sequence"/>
</dbReference>
<evidence type="ECO:0000313" key="1">
    <source>
        <dbReference type="EMBL" id="OAH58774.1"/>
    </source>
</evidence>
<sequence length="78" mass="9221">MGQCSIDHSQEDVIQKLESQRDFLPAALYEELQSLLKNEHVQEGLNELFHLFKKYDLASQEEQEVRNQKLMHLIHSNK</sequence>
<proteinExistence type="predicted"/>
<organism evidence="1 2">
    <name type="scientific">Domibacillus aminovorans</name>
    <dbReference type="NCBI Taxonomy" id="29332"/>
    <lineage>
        <taxon>Bacteria</taxon>
        <taxon>Bacillati</taxon>
        <taxon>Bacillota</taxon>
        <taxon>Bacilli</taxon>
        <taxon>Bacillales</taxon>
        <taxon>Bacillaceae</taxon>
        <taxon>Domibacillus</taxon>
    </lineage>
</organism>
<reference evidence="1 2" key="1">
    <citation type="submission" date="2016-01" db="EMBL/GenBank/DDBJ databases">
        <title>Investigation of taxonomic status of Bacillus aminovorans.</title>
        <authorList>
            <person name="Verma A."/>
            <person name="Pal Y."/>
            <person name="Krishnamurthi S."/>
        </authorList>
    </citation>
    <scope>NUCLEOTIDE SEQUENCE [LARGE SCALE GENOMIC DNA]</scope>
    <source>
        <strain evidence="1 2">DSM 1314</strain>
    </source>
</reference>
<gene>
    <name evidence="1" type="ORF">AWH49_03610</name>
</gene>
<protein>
    <submittedName>
        <fullName evidence="1">Group-specific protein</fullName>
    </submittedName>
</protein>
<evidence type="ECO:0000313" key="2">
    <source>
        <dbReference type="Proteomes" id="UP000076935"/>
    </source>
</evidence>
<dbReference type="EMBL" id="LQWY01000067">
    <property type="protein sequence ID" value="OAH58774.1"/>
    <property type="molecule type" value="Genomic_DNA"/>
</dbReference>
<dbReference type="AlphaFoldDB" id="A0A177L0A0"/>
<dbReference type="STRING" id="29332.AWH48_06785"/>
<dbReference type="RefSeq" id="WP_063966553.1">
    <property type="nucleotide sequence ID" value="NZ_JBCNAN010000007.1"/>
</dbReference>